<evidence type="ECO:0000313" key="6">
    <source>
        <dbReference type="Proteomes" id="UP000076852"/>
    </source>
</evidence>
<evidence type="ECO:0000313" key="5">
    <source>
        <dbReference type="EMBL" id="ANB76083.1"/>
    </source>
</evidence>
<dbReference type="PANTHER" id="PTHR39515:SF2">
    <property type="entry name" value="HTH-TYPE TRANSCRIPTIONAL REGULATOR RV0880"/>
    <property type="match status" value="1"/>
</dbReference>
<keyword evidence="6" id="KW-1185">Reference proteome</keyword>
<dbReference type="STRING" id="1804984.AYM40_27795"/>
<dbReference type="SUPFAM" id="SSF46785">
    <property type="entry name" value="Winged helix' DNA-binding domain"/>
    <property type="match status" value="1"/>
</dbReference>
<feature type="domain" description="HTH marR-type" evidence="4">
    <location>
        <begin position="12"/>
        <end position="140"/>
    </location>
</feature>
<proteinExistence type="predicted"/>
<dbReference type="OrthoDB" id="3215377at2"/>
<dbReference type="GO" id="GO:0003677">
    <property type="term" value="F:DNA binding"/>
    <property type="evidence" value="ECO:0007669"/>
    <property type="project" value="UniProtKB-KW"/>
</dbReference>
<dbReference type="GO" id="GO:0003700">
    <property type="term" value="F:DNA-binding transcription factor activity"/>
    <property type="evidence" value="ECO:0007669"/>
    <property type="project" value="InterPro"/>
</dbReference>
<evidence type="ECO:0000259" key="4">
    <source>
        <dbReference type="PROSITE" id="PS50995"/>
    </source>
</evidence>
<dbReference type="EMBL" id="CP014579">
    <property type="protein sequence ID" value="ANB76083.1"/>
    <property type="molecule type" value="Genomic_DNA"/>
</dbReference>
<dbReference type="InterPro" id="IPR052526">
    <property type="entry name" value="HTH-type_Bedaq_tolerance"/>
</dbReference>
<name>A0A161I303_9BURK</name>
<reference evidence="5 6" key="1">
    <citation type="journal article" date="2016" name="Gene">
        <title>PacBio SMRT assembly of a complex multi-replicon genome reveals chlorocatechol degradative operon in a region of genome plasticity.</title>
        <authorList>
            <person name="Ricker N."/>
            <person name="Shen S.Y."/>
            <person name="Goordial J."/>
            <person name="Jin S."/>
            <person name="Fulthorpe R.R."/>
        </authorList>
    </citation>
    <scope>NUCLEOTIDE SEQUENCE [LARGE SCALE GENOMIC DNA]</scope>
    <source>
        <strain evidence="5 6">OLGA172</strain>
    </source>
</reference>
<dbReference type="InterPro" id="IPR036390">
    <property type="entry name" value="WH_DNA-bd_sf"/>
</dbReference>
<evidence type="ECO:0000256" key="1">
    <source>
        <dbReference type="ARBA" id="ARBA00023015"/>
    </source>
</evidence>
<dbReference type="Proteomes" id="UP000076852">
    <property type="component" value="Chromosome 2"/>
</dbReference>
<dbReference type="PROSITE" id="PS50995">
    <property type="entry name" value="HTH_MARR_2"/>
    <property type="match status" value="1"/>
</dbReference>
<dbReference type="RefSeq" id="WP_063499335.1">
    <property type="nucleotide sequence ID" value="NZ_CP014579.1"/>
</dbReference>
<dbReference type="SMART" id="SM00347">
    <property type="entry name" value="HTH_MARR"/>
    <property type="match status" value="1"/>
</dbReference>
<evidence type="ECO:0000256" key="2">
    <source>
        <dbReference type="ARBA" id="ARBA00023125"/>
    </source>
</evidence>
<sequence length="144" mass="15764">MDTNQKALESAVTELLSVTGQLTRRLRAVSNTRELTWSQVAIMARLEEVGSMTTADLARAEAVKPQTMGGTLAAMEAEGLVERQPHPTDGRQILYALTDEGRDARKKVSLAKRDWLLAAISQLSPAEQKTLVEAVDIIRHLGDL</sequence>
<dbReference type="InterPro" id="IPR000835">
    <property type="entry name" value="HTH_MarR-typ"/>
</dbReference>
<dbReference type="InterPro" id="IPR036388">
    <property type="entry name" value="WH-like_DNA-bd_sf"/>
</dbReference>
<dbReference type="KEGG" id="buz:AYM40_27795"/>
<dbReference type="AlphaFoldDB" id="A0A161I303"/>
<dbReference type="InterPro" id="IPR023187">
    <property type="entry name" value="Tscrpt_reg_MarR-type_CS"/>
</dbReference>
<accession>A0A161I303</accession>
<dbReference type="Gene3D" id="1.10.10.10">
    <property type="entry name" value="Winged helix-like DNA-binding domain superfamily/Winged helix DNA-binding domain"/>
    <property type="match status" value="1"/>
</dbReference>
<keyword evidence="1" id="KW-0805">Transcription regulation</keyword>
<organism evidence="5 6">
    <name type="scientific">Paraburkholderia phytofirmans OLGA172</name>
    <dbReference type="NCBI Taxonomy" id="1417228"/>
    <lineage>
        <taxon>Bacteria</taxon>
        <taxon>Pseudomonadati</taxon>
        <taxon>Pseudomonadota</taxon>
        <taxon>Betaproteobacteria</taxon>
        <taxon>Burkholderiales</taxon>
        <taxon>Burkholderiaceae</taxon>
        <taxon>Paraburkholderia</taxon>
    </lineage>
</organism>
<keyword evidence="2" id="KW-0238">DNA-binding</keyword>
<evidence type="ECO:0000256" key="3">
    <source>
        <dbReference type="ARBA" id="ARBA00023163"/>
    </source>
</evidence>
<gene>
    <name evidence="5" type="ORF">AYM40_27795</name>
</gene>
<dbReference type="Pfam" id="PF01047">
    <property type="entry name" value="MarR"/>
    <property type="match status" value="1"/>
</dbReference>
<protein>
    <submittedName>
        <fullName evidence="5">MarR family transcriptional regulator</fullName>
    </submittedName>
</protein>
<dbReference type="PROSITE" id="PS01117">
    <property type="entry name" value="HTH_MARR_1"/>
    <property type="match status" value="1"/>
</dbReference>
<keyword evidence="3" id="KW-0804">Transcription</keyword>
<dbReference type="PANTHER" id="PTHR39515">
    <property type="entry name" value="CONSERVED PROTEIN"/>
    <property type="match status" value="1"/>
</dbReference>